<evidence type="ECO:0000313" key="4">
    <source>
        <dbReference type="Proteomes" id="UP000094329"/>
    </source>
</evidence>
<dbReference type="EMBL" id="MDTU01000001">
    <property type="protein sequence ID" value="ODN42024.1"/>
    <property type="molecule type" value="Genomic_DNA"/>
</dbReference>
<evidence type="ECO:0000256" key="1">
    <source>
        <dbReference type="ARBA" id="ARBA00022679"/>
    </source>
</evidence>
<dbReference type="Pfam" id="PF13649">
    <property type="entry name" value="Methyltransf_25"/>
    <property type="match status" value="1"/>
</dbReference>
<name>A0ABX3A077_9GAMM</name>
<dbReference type="InterPro" id="IPR029063">
    <property type="entry name" value="SAM-dependent_MTases_sf"/>
</dbReference>
<reference evidence="3 4" key="1">
    <citation type="submission" date="2016-08" db="EMBL/GenBank/DDBJ databases">
        <title>Draft genome sequence of Candidatus Piscirickettsia litoralis, from seawater.</title>
        <authorList>
            <person name="Wan X."/>
            <person name="Lee A.J."/>
            <person name="Hou S."/>
            <person name="Donachie S.P."/>
        </authorList>
    </citation>
    <scope>NUCLEOTIDE SEQUENCE [LARGE SCALE GENOMIC DNA]</scope>
    <source>
        <strain evidence="3 4">Y2</strain>
    </source>
</reference>
<dbReference type="RefSeq" id="WP_069311824.1">
    <property type="nucleotide sequence ID" value="NZ_MDTU01000001.1"/>
</dbReference>
<dbReference type="InterPro" id="IPR041698">
    <property type="entry name" value="Methyltransf_25"/>
</dbReference>
<accession>A0ABX3A077</accession>
<comment type="caution">
    <text evidence="3">The sequence shown here is derived from an EMBL/GenBank/DDBJ whole genome shotgun (WGS) entry which is preliminary data.</text>
</comment>
<protein>
    <recommendedName>
        <fullName evidence="2">Methyltransferase domain-containing protein</fullName>
    </recommendedName>
</protein>
<proteinExistence type="predicted"/>
<dbReference type="PANTHER" id="PTHR43861">
    <property type="entry name" value="TRANS-ACONITATE 2-METHYLTRANSFERASE-RELATED"/>
    <property type="match status" value="1"/>
</dbReference>
<feature type="domain" description="Methyltransferase" evidence="2">
    <location>
        <begin position="47"/>
        <end position="133"/>
    </location>
</feature>
<dbReference type="SUPFAM" id="SSF53335">
    <property type="entry name" value="S-adenosyl-L-methionine-dependent methyltransferases"/>
    <property type="match status" value="1"/>
</dbReference>
<keyword evidence="4" id="KW-1185">Reference proteome</keyword>
<keyword evidence="1" id="KW-0808">Transferase</keyword>
<dbReference type="CDD" id="cd02440">
    <property type="entry name" value="AdoMet_MTases"/>
    <property type="match status" value="1"/>
</dbReference>
<evidence type="ECO:0000313" key="3">
    <source>
        <dbReference type="EMBL" id="ODN42024.1"/>
    </source>
</evidence>
<gene>
    <name evidence="3" type="ORF">BGC07_02435</name>
</gene>
<organism evidence="3 4">
    <name type="scientific">Piscirickettsia litoralis</name>
    <dbReference type="NCBI Taxonomy" id="1891921"/>
    <lineage>
        <taxon>Bacteria</taxon>
        <taxon>Pseudomonadati</taxon>
        <taxon>Pseudomonadota</taxon>
        <taxon>Gammaproteobacteria</taxon>
        <taxon>Thiotrichales</taxon>
        <taxon>Piscirickettsiaceae</taxon>
        <taxon>Piscirickettsia</taxon>
    </lineage>
</organism>
<dbReference type="Gene3D" id="3.40.50.150">
    <property type="entry name" value="Vaccinia Virus protein VP39"/>
    <property type="match status" value="1"/>
</dbReference>
<dbReference type="Proteomes" id="UP000094329">
    <property type="component" value="Unassembled WGS sequence"/>
</dbReference>
<evidence type="ECO:0000259" key="2">
    <source>
        <dbReference type="Pfam" id="PF13649"/>
    </source>
</evidence>
<sequence length="210" mass="23655">MEAKKDQYTLQTGAGIADERLGFLQKVHGPDSIAFLRRHMTSKNNRILDIGCGTGYMATWMADNIAKNVTAVDQSLAQLEIAKLRTTSLNIRNIEFIQGDAYDSAMQAGQYDLTYSRFLMQHLTDVPRFLKNTFDSKNCDDSNYLIIEAAIHSGWASIPHQNYIISAANLFKSLLEINGSDFDIGNKIFHTMRARERQARGEYSEVGSDF</sequence>